<evidence type="ECO:0000313" key="5">
    <source>
        <dbReference type="Proteomes" id="UP000180175"/>
    </source>
</evidence>
<dbReference type="InterPro" id="IPR000014">
    <property type="entry name" value="PAS"/>
</dbReference>
<dbReference type="SUPFAM" id="SSF55785">
    <property type="entry name" value="PYP-like sensor domain (PAS domain)"/>
    <property type="match status" value="3"/>
</dbReference>
<dbReference type="Proteomes" id="UP000180175">
    <property type="component" value="Chromosome"/>
</dbReference>
<dbReference type="NCBIfam" id="TIGR00229">
    <property type="entry name" value="sensory_box"/>
    <property type="match status" value="1"/>
</dbReference>
<dbReference type="Pfam" id="PF13188">
    <property type="entry name" value="PAS_8"/>
    <property type="match status" value="1"/>
</dbReference>
<sequence>MEFKRDLTEVKELFSMMAKLFDMVFLMKLRHDGFFEYIQFSDRAKDLANLPDDAIGRCLQEIYYEGVASYLHDKYTTAIKNKQTLTFVGEMNLRNMDSIRMAESTLIPIVINEEQYVIAFTKDVTELENKKNEVFEQKERFFSLFTYNNDPIITTDENGSIQMVNEAFTSKFTITETGVLNKVIHELYPTLAVFEEKPKMRPVEEEVVLETSFGTMIALVKRIPIIVKDSNLGFYFIINDITSQREIIVTNKAMEDRYKKLIEISPQIIFLVRERKIVYANQVCLKVLKATLGEVIGKDISSYIKEEIGSFVKDGDIATMTTKNGEVLYITQKKSVVFFNEEKLVLYSITDITNQIAIERELDFREQYDSLTGLYNRKSLDQLIQLQISSNDHFCFVLFNIDKFKLVNDLVGTTNADTLLVEFSERLKKLSDKNFIARINGDEFVVLVPQEQSLNMFLVELQKELSHPFETEKGPIHITTSTAISKFPEHGANTEQLYLSATKAMTLAKINGARQVLYFEEEMQEVFSRKYKIENELKLSLKENHFYVAYQPKIHLKGKPIELEALIRWQHPVLGMVSPAEFIPIAEESGLIIEIGKFVIDQVCRDLQQLHKTYPHLRIAINLSPKQFLDTELELSILAVIKKYRLDPKFIEFEITETAIMIDPNKAISILNSLKNNGITIAIDDFGTSFSSFNYLKKLPVDTIKIDRSFINGIGENEKDSSLVEGLIDLAHKMNLMITAEGVETKEQLEFLKEKKCDIVQGFYFSRPEKIENIILTLDQLNVHI</sequence>
<dbReference type="InterPro" id="IPR035965">
    <property type="entry name" value="PAS-like_dom_sf"/>
</dbReference>
<keyword evidence="5" id="KW-1185">Reference proteome</keyword>
<dbReference type="SMART" id="SM00267">
    <property type="entry name" value="GGDEF"/>
    <property type="match status" value="1"/>
</dbReference>
<dbReference type="KEGG" id="aia:AWH56_020615"/>
<dbReference type="EMBL" id="LQXD01000035">
    <property type="protein sequence ID" value="OIJ22691.1"/>
    <property type="molecule type" value="Genomic_DNA"/>
</dbReference>
<dbReference type="PROSITE" id="PS50887">
    <property type="entry name" value="GGDEF"/>
    <property type="match status" value="1"/>
</dbReference>
<dbReference type="InterPro" id="IPR043128">
    <property type="entry name" value="Rev_trsase/Diguanyl_cyclase"/>
</dbReference>
<dbReference type="Pfam" id="PF00563">
    <property type="entry name" value="EAL"/>
    <property type="match status" value="1"/>
</dbReference>
<dbReference type="InterPro" id="IPR000160">
    <property type="entry name" value="GGDEF_dom"/>
</dbReference>
<reference evidence="4" key="4">
    <citation type="submission" date="2020-10" db="EMBL/GenBank/DDBJ databases">
        <authorList>
            <person name="Bassil N.M."/>
            <person name="Lloyd J.R."/>
        </authorList>
    </citation>
    <scope>NUCLEOTIDE SEQUENCE</scope>
    <source>
        <strain evidence="4">NB2006</strain>
    </source>
</reference>
<evidence type="ECO:0000313" key="4">
    <source>
        <dbReference type="EMBL" id="QOY35081.1"/>
    </source>
</evidence>
<dbReference type="CDD" id="cd01949">
    <property type="entry name" value="GGDEF"/>
    <property type="match status" value="1"/>
</dbReference>
<dbReference type="CDD" id="cd01948">
    <property type="entry name" value="EAL"/>
    <property type="match status" value="1"/>
</dbReference>
<evidence type="ECO:0000259" key="1">
    <source>
        <dbReference type="PROSITE" id="PS50883"/>
    </source>
</evidence>
<name>A0A1S2MD77_9BACI</name>
<dbReference type="PROSITE" id="PS50883">
    <property type="entry name" value="EAL"/>
    <property type="match status" value="1"/>
</dbReference>
<accession>A0A1S2MD77</accession>
<proteinExistence type="predicted"/>
<organism evidence="3 5">
    <name type="scientific">Anaerobacillus isosaccharinicus</name>
    <dbReference type="NCBI Taxonomy" id="1532552"/>
    <lineage>
        <taxon>Bacteria</taxon>
        <taxon>Bacillati</taxon>
        <taxon>Bacillota</taxon>
        <taxon>Bacilli</taxon>
        <taxon>Bacillales</taxon>
        <taxon>Bacillaceae</taxon>
        <taxon>Anaerobacillus</taxon>
    </lineage>
</organism>
<reference evidence="3 5" key="1">
    <citation type="submission" date="2016-10" db="EMBL/GenBank/DDBJ databases">
        <title>Draft genome sequences of four alkaliphilic bacteria belonging to the Anaerobacillus genus.</title>
        <authorList>
            <person name="Bassil N.M."/>
            <person name="Lloyd J.R."/>
        </authorList>
    </citation>
    <scope>NUCLEOTIDE SEQUENCE [LARGE SCALE GENOMIC DNA]</scope>
    <source>
        <strain evidence="3 5">NB2006</strain>
    </source>
</reference>
<dbReference type="SUPFAM" id="SSF141868">
    <property type="entry name" value="EAL domain-like"/>
    <property type="match status" value="1"/>
</dbReference>
<feature type="domain" description="GGDEF" evidence="2">
    <location>
        <begin position="392"/>
        <end position="521"/>
    </location>
</feature>
<dbReference type="PANTHER" id="PTHR44757:SF2">
    <property type="entry name" value="BIOFILM ARCHITECTURE MAINTENANCE PROTEIN MBAA"/>
    <property type="match status" value="1"/>
</dbReference>
<dbReference type="InterPro" id="IPR052155">
    <property type="entry name" value="Biofilm_reg_signaling"/>
</dbReference>
<dbReference type="Gene3D" id="3.30.70.270">
    <property type="match status" value="1"/>
</dbReference>
<dbReference type="RefSeq" id="WP_071316080.1">
    <property type="nucleotide sequence ID" value="NZ_CP063356.2"/>
</dbReference>
<evidence type="ECO:0000313" key="3">
    <source>
        <dbReference type="EMBL" id="OIJ22691.1"/>
    </source>
</evidence>
<reference evidence="4 5" key="3">
    <citation type="journal article" date="2019" name="Int. J. Syst. Evol. Microbiol.">
        <title>Anaerobacillus isosaccharinicus sp. nov., an alkaliphilic bacterium which degrades isosaccharinic acid.</title>
        <authorList>
            <person name="Bassil N.M."/>
            <person name="Lloyd J.R."/>
        </authorList>
    </citation>
    <scope>NUCLEOTIDE SEQUENCE [LARGE SCALE GENOMIC DNA]</scope>
    <source>
        <strain evidence="4 5">NB2006</strain>
    </source>
</reference>
<dbReference type="SUPFAM" id="SSF55073">
    <property type="entry name" value="Nucleotide cyclase"/>
    <property type="match status" value="1"/>
</dbReference>
<dbReference type="Pfam" id="PF13426">
    <property type="entry name" value="PAS_9"/>
    <property type="match status" value="1"/>
</dbReference>
<dbReference type="InterPro" id="IPR029787">
    <property type="entry name" value="Nucleotide_cyclase"/>
</dbReference>
<dbReference type="InterPro" id="IPR035919">
    <property type="entry name" value="EAL_sf"/>
</dbReference>
<reference evidence="4 5" key="2">
    <citation type="journal article" date="2017" name="Genome Announc.">
        <title>Draft Genome Sequences of Four Alkaliphilic Bacteria Belonging to the Anaerobacillus Genus.</title>
        <authorList>
            <person name="Bassil N.M."/>
            <person name="Lloyd J.R."/>
        </authorList>
    </citation>
    <scope>NUCLEOTIDE SEQUENCE [LARGE SCALE GENOMIC DNA]</scope>
    <source>
        <strain evidence="4 5">NB2006</strain>
    </source>
</reference>
<dbReference type="SMART" id="SM00052">
    <property type="entry name" value="EAL"/>
    <property type="match status" value="1"/>
</dbReference>
<dbReference type="Gene3D" id="3.30.450.20">
    <property type="entry name" value="PAS domain"/>
    <property type="match status" value="2"/>
</dbReference>
<feature type="domain" description="EAL" evidence="1">
    <location>
        <begin position="530"/>
        <end position="782"/>
    </location>
</feature>
<dbReference type="AlphaFoldDB" id="A0A1S2MD77"/>
<dbReference type="EMBL" id="CP063356">
    <property type="protein sequence ID" value="QOY35081.1"/>
    <property type="molecule type" value="Genomic_DNA"/>
</dbReference>
<dbReference type="OrthoDB" id="9759607at2"/>
<dbReference type="SMART" id="SM00091">
    <property type="entry name" value="PAS"/>
    <property type="match status" value="2"/>
</dbReference>
<dbReference type="Gene3D" id="3.20.20.450">
    <property type="entry name" value="EAL domain"/>
    <property type="match status" value="1"/>
</dbReference>
<dbReference type="PANTHER" id="PTHR44757">
    <property type="entry name" value="DIGUANYLATE CYCLASE DGCP"/>
    <property type="match status" value="1"/>
</dbReference>
<evidence type="ECO:0000259" key="2">
    <source>
        <dbReference type="PROSITE" id="PS50887"/>
    </source>
</evidence>
<dbReference type="Pfam" id="PF00990">
    <property type="entry name" value="GGDEF"/>
    <property type="match status" value="1"/>
</dbReference>
<dbReference type="InterPro" id="IPR001633">
    <property type="entry name" value="EAL_dom"/>
</dbReference>
<dbReference type="NCBIfam" id="TIGR00254">
    <property type="entry name" value="GGDEF"/>
    <property type="match status" value="1"/>
</dbReference>
<protein>
    <submittedName>
        <fullName evidence="4">EAL domain-containing protein</fullName>
    </submittedName>
</protein>
<gene>
    <name evidence="4" type="ORF">AWH56_020615</name>
    <name evidence="3" type="ORF">AWH56_05010</name>
</gene>